<dbReference type="PANTHER" id="PTHR16146">
    <property type="entry name" value="INTELECTIN"/>
    <property type="match status" value="1"/>
</dbReference>
<organism evidence="6 7">
    <name type="scientific">Paraglaciecola aquimarina</name>
    <dbReference type="NCBI Taxonomy" id="1235557"/>
    <lineage>
        <taxon>Bacteria</taxon>
        <taxon>Pseudomonadati</taxon>
        <taxon>Pseudomonadota</taxon>
        <taxon>Gammaproteobacteria</taxon>
        <taxon>Alteromonadales</taxon>
        <taxon>Alteromonadaceae</taxon>
        <taxon>Paraglaciecola</taxon>
    </lineage>
</organism>
<dbReference type="PROSITE" id="PS51406">
    <property type="entry name" value="FIBRINOGEN_C_2"/>
    <property type="match status" value="1"/>
</dbReference>
<dbReference type="NCBIfam" id="NF040941">
    <property type="entry name" value="GGGWT_bact"/>
    <property type="match status" value="1"/>
</dbReference>
<keyword evidence="7" id="KW-1185">Reference proteome</keyword>
<keyword evidence="4" id="KW-1015">Disulfide bond</keyword>
<dbReference type="Proteomes" id="UP001247805">
    <property type="component" value="Unassembled WGS sequence"/>
</dbReference>
<reference evidence="6 7" key="1">
    <citation type="submission" date="2023-10" db="EMBL/GenBank/DDBJ databases">
        <title>Glaciecola aquimarina strain GGW-M5 nov., isolated from a coastal seawater.</title>
        <authorList>
            <person name="Bayburt H."/>
            <person name="Kim J.M."/>
            <person name="Choi B.J."/>
            <person name="Jeon C.O."/>
        </authorList>
    </citation>
    <scope>NUCLEOTIDE SEQUENCE [LARGE SCALE GENOMIC DNA]</scope>
    <source>
        <strain evidence="6 7">KCTC 32108</strain>
    </source>
</reference>
<dbReference type="InterPro" id="IPR036056">
    <property type="entry name" value="Fibrinogen-like_C"/>
</dbReference>
<evidence type="ECO:0000256" key="4">
    <source>
        <dbReference type="ARBA" id="ARBA00023157"/>
    </source>
</evidence>
<accession>A0ABU3SVC7</accession>
<evidence type="ECO:0000256" key="2">
    <source>
        <dbReference type="ARBA" id="ARBA00022734"/>
    </source>
</evidence>
<comment type="caution">
    <text evidence="6">The sequence shown here is derived from an EMBL/GenBank/DDBJ whole genome shotgun (WGS) entry which is preliminary data.</text>
</comment>
<dbReference type="InterPro" id="IPR014716">
    <property type="entry name" value="Fibrinogen_a/b/g_C_1"/>
</dbReference>
<dbReference type="Gene3D" id="3.90.215.10">
    <property type="entry name" value="Gamma Fibrinogen, chain A, domain 1"/>
    <property type="match status" value="1"/>
</dbReference>
<dbReference type="RefSeq" id="WP_316028006.1">
    <property type="nucleotide sequence ID" value="NZ_JAWDIO010000002.1"/>
</dbReference>
<keyword evidence="1" id="KW-0479">Metal-binding</keyword>
<evidence type="ECO:0000259" key="5">
    <source>
        <dbReference type="PROSITE" id="PS51406"/>
    </source>
</evidence>
<evidence type="ECO:0000313" key="7">
    <source>
        <dbReference type="Proteomes" id="UP001247805"/>
    </source>
</evidence>
<dbReference type="InterPro" id="IPR002181">
    <property type="entry name" value="Fibrinogen_a/b/g_C_dom"/>
</dbReference>
<proteinExistence type="predicted"/>
<feature type="domain" description="Fibrinogen C-terminal" evidence="5">
    <location>
        <begin position="12"/>
        <end position="94"/>
    </location>
</feature>
<sequence>MRVNQPIPPSKKALVVVGSSCADIKNNIPSSANGYYAIDLDNNGPLAPIEVYCDMQTSGGGWMLFAHHTDGLDRITQTNNVTTKKFGVISSEYWVAMRENMNDGMMLLDENKRVSRISAAKLYGANCESISDLNNLTALSKDGSRHIWHHESRGCDGRGLDYSLISLTDSTTAKSYDIAGAAIYQDSSMKFDEWPYGSDGSSYKHQDTLMYFIR</sequence>
<dbReference type="EMBL" id="JAWDIO010000002">
    <property type="protein sequence ID" value="MDU0353942.1"/>
    <property type="molecule type" value="Genomic_DNA"/>
</dbReference>
<keyword evidence="3" id="KW-0106">Calcium</keyword>
<name>A0ABU3SVC7_9ALTE</name>
<evidence type="ECO:0000313" key="6">
    <source>
        <dbReference type="EMBL" id="MDU0353942.1"/>
    </source>
</evidence>
<dbReference type="PANTHER" id="PTHR16146:SF46">
    <property type="entry name" value="INTELECTIN-1A-RELATED"/>
    <property type="match status" value="1"/>
</dbReference>
<evidence type="ECO:0000256" key="3">
    <source>
        <dbReference type="ARBA" id="ARBA00022837"/>
    </source>
</evidence>
<keyword evidence="2" id="KW-0430">Lectin</keyword>
<gene>
    <name evidence="6" type="ORF">RS130_08370</name>
</gene>
<dbReference type="SUPFAM" id="SSF56496">
    <property type="entry name" value="Fibrinogen C-terminal domain-like"/>
    <property type="match status" value="1"/>
</dbReference>
<protein>
    <submittedName>
        <fullName evidence="6">Fibrinogen-like YCDxxxxGGGW domain-containing protein</fullName>
    </submittedName>
</protein>
<evidence type="ECO:0000256" key="1">
    <source>
        <dbReference type="ARBA" id="ARBA00022723"/>
    </source>
</evidence>
<dbReference type="Pfam" id="PF00147">
    <property type="entry name" value="Fibrinogen_C"/>
    <property type="match status" value="1"/>
</dbReference>